<comment type="caution">
    <text evidence="1">The sequence shown here is derived from an EMBL/GenBank/DDBJ whole genome shotgun (WGS) entry which is preliminary data.</text>
</comment>
<gene>
    <name evidence="1" type="primary">LAMC1_7</name>
    <name evidence="1" type="ORF">MS3_00000470</name>
</gene>
<dbReference type="KEGG" id="shx:MS3_00000470"/>
<reference evidence="1" key="1">
    <citation type="journal article" date="2012" name="Nat. Genet.">
        <title>Whole-genome sequence of Schistosoma haematobium.</title>
        <authorList>
            <person name="Young N.D."/>
            <person name="Jex A.R."/>
            <person name="Li B."/>
            <person name="Liu S."/>
            <person name="Yang L."/>
            <person name="Xiong Z."/>
            <person name="Li Y."/>
            <person name="Cantacessi C."/>
            <person name="Hall R.S."/>
            <person name="Xu X."/>
            <person name="Chen F."/>
            <person name="Wu X."/>
            <person name="Zerlotini A."/>
            <person name="Oliveira G."/>
            <person name="Hofmann A."/>
            <person name="Zhang G."/>
            <person name="Fang X."/>
            <person name="Kang Y."/>
            <person name="Campbell B.E."/>
            <person name="Loukas A."/>
            <person name="Ranganathan S."/>
            <person name="Rollinson D."/>
            <person name="Rinaldi G."/>
            <person name="Brindley P.J."/>
            <person name="Yang H."/>
            <person name="Wang J."/>
            <person name="Wang J."/>
            <person name="Gasser R.B."/>
        </authorList>
    </citation>
    <scope>NUCLEOTIDE SEQUENCE</scope>
</reference>
<dbReference type="Proteomes" id="UP000471633">
    <property type="component" value="Unassembled WGS sequence"/>
</dbReference>
<evidence type="ECO:0000313" key="2">
    <source>
        <dbReference type="Proteomes" id="UP000471633"/>
    </source>
</evidence>
<name>A0A922IN70_SCHHA</name>
<dbReference type="EMBL" id="AMPZ03000005">
    <property type="protein sequence ID" value="KAH9583445.1"/>
    <property type="molecule type" value="Genomic_DNA"/>
</dbReference>
<protein>
    <submittedName>
        <fullName evidence="1">Laminin subunit gamma-1</fullName>
    </submittedName>
</protein>
<organism evidence="1 2">
    <name type="scientific">Schistosoma haematobium</name>
    <name type="common">Blood fluke</name>
    <dbReference type="NCBI Taxonomy" id="6185"/>
    <lineage>
        <taxon>Eukaryota</taxon>
        <taxon>Metazoa</taxon>
        <taxon>Spiralia</taxon>
        <taxon>Lophotrochozoa</taxon>
        <taxon>Platyhelminthes</taxon>
        <taxon>Trematoda</taxon>
        <taxon>Digenea</taxon>
        <taxon>Strigeidida</taxon>
        <taxon>Schistosomatoidea</taxon>
        <taxon>Schistosomatidae</taxon>
        <taxon>Schistosoma</taxon>
    </lineage>
</organism>
<reference evidence="1" key="2">
    <citation type="journal article" date="2019" name="Gigascience">
        <title>High-quality Schistosoma haematobium genome achieved by single-molecule and long-range sequencing.</title>
        <authorList>
            <person name="Stroehlein A.J."/>
            <person name="Korhonen P.K."/>
            <person name="Chong T.M."/>
            <person name="Lim Y.L."/>
            <person name="Chan K.G."/>
            <person name="Webster B."/>
            <person name="Rollinson D."/>
            <person name="Brindley P.J."/>
            <person name="Gasser R.B."/>
            <person name="Young N.D."/>
        </authorList>
    </citation>
    <scope>NUCLEOTIDE SEQUENCE</scope>
</reference>
<keyword evidence="2" id="KW-1185">Reference proteome</keyword>
<reference evidence="1" key="3">
    <citation type="submission" date="2021-06" db="EMBL/GenBank/DDBJ databases">
        <title>Chromosome-level genome assembly for S. haematobium.</title>
        <authorList>
            <person name="Stroehlein A.J."/>
        </authorList>
    </citation>
    <scope>NUCLEOTIDE SEQUENCE</scope>
</reference>
<sequence length="169" mass="19230">MQLIAVQSGEWRTACRGIPSEDQCQIKLHTLCPFFFLQVVEWIMKTSTSDGDNRINWTGWMQVDDWDFTVDLTLLSHAHQQMQVKETSVAAVSPSVGLNIHKEKAKILKFKTEGTNLITLDGEALEEVETFTYMDSIISEQWVSDVDVNVRIGKARASVLQLKNIWNSK</sequence>
<accession>A0A922IN70</accession>
<dbReference type="CTD" id="75576376"/>
<evidence type="ECO:0000313" key="1">
    <source>
        <dbReference type="EMBL" id="KAH9583445.1"/>
    </source>
</evidence>
<dbReference type="PANTHER" id="PTHR47027">
    <property type="entry name" value="REVERSE TRANSCRIPTASE DOMAIN-CONTAINING PROTEIN"/>
    <property type="match status" value="1"/>
</dbReference>
<reference evidence="1" key="4">
    <citation type="journal article" date="2022" name="PLoS Pathog.">
        <title>Chromosome-level genome of Schistosoma haematobium underpins genome-wide explorations of molecular variation.</title>
        <authorList>
            <person name="Stroehlein A.J."/>
            <person name="Korhonen P.K."/>
            <person name="Lee V.V."/>
            <person name="Ralph S.A."/>
            <person name="Mentink-Kane M."/>
            <person name="You H."/>
            <person name="McManus D.P."/>
            <person name="Tchuente L.T."/>
            <person name="Stothard J.R."/>
            <person name="Kaur P."/>
            <person name="Dudchenko O."/>
            <person name="Aiden E.L."/>
            <person name="Yang B."/>
            <person name="Yang H."/>
            <person name="Emery A.M."/>
            <person name="Webster B.L."/>
            <person name="Brindley P.J."/>
            <person name="Rollinson D."/>
            <person name="Chang B.C.H."/>
            <person name="Gasser R.B."/>
            <person name="Young N.D."/>
        </authorList>
    </citation>
    <scope>NUCLEOTIDE SEQUENCE</scope>
</reference>
<dbReference type="GeneID" id="75576376"/>
<dbReference type="PANTHER" id="PTHR47027:SF25">
    <property type="entry name" value="REVERSE TRANSCRIPTASE DOMAIN-CONTAINING PROTEIN"/>
    <property type="match status" value="1"/>
</dbReference>
<dbReference type="RefSeq" id="XP_051066745.1">
    <property type="nucleotide sequence ID" value="XM_051208221.1"/>
</dbReference>
<proteinExistence type="predicted"/>
<dbReference type="AlphaFoldDB" id="A0A922IN70"/>